<evidence type="ECO:0000313" key="1">
    <source>
        <dbReference type="EMBL" id="OQS55642.1"/>
    </source>
</evidence>
<reference evidence="1 2" key="1">
    <citation type="journal article" date="2017" name="Environ. Microbiol.">
        <title>Decay of the glycolytic pathway and adaptation to intranuclear parasitism within Enterocytozoonidae microsporidia.</title>
        <authorList>
            <person name="Wiredu Boakye D."/>
            <person name="Jaroenlak P."/>
            <person name="Prachumwat A."/>
            <person name="Williams T.A."/>
            <person name="Bateman K.S."/>
            <person name="Itsathitphaisarn O."/>
            <person name="Sritunyalucksana K."/>
            <person name="Paszkiewicz K.H."/>
            <person name="Moore K.A."/>
            <person name="Stentiford G.D."/>
            <person name="Williams B.A."/>
        </authorList>
    </citation>
    <scope>NUCLEOTIDE SEQUENCE [LARGE SCALE GENOMIC DNA]</scope>
    <source>
        <strain evidence="1 2">TH1</strain>
    </source>
</reference>
<dbReference type="AlphaFoldDB" id="A0A1W0E8V3"/>
<sequence>MIFISLLTHFIDCKENPEKINSEYKNRFMGRGAMDRDRYKKRMIEVLNQPVTMDNDSLIRENELFNDKNTASAISDPFKPLIVTHKATEKDILHFLKHSD</sequence>
<protein>
    <submittedName>
        <fullName evidence="1">Uncharacterized protein</fullName>
    </submittedName>
</protein>
<keyword evidence="2" id="KW-1185">Reference proteome</keyword>
<dbReference type="VEuPathDB" id="MicrosporidiaDB:EHP00_1482"/>
<proteinExistence type="predicted"/>
<accession>A0A1W0E8V3</accession>
<organism evidence="1 2">
    <name type="scientific">Ecytonucleospora hepatopenaei</name>
    <dbReference type="NCBI Taxonomy" id="646526"/>
    <lineage>
        <taxon>Eukaryota</taxon>
        <taxon>Fungi</taxon>
        <taxon>Fungi incertae sedis</taxon>
        <taxon>Microsporidia</taxon>
        <taxon>Enterocytozoonidae</taxon>
        <taxon>Ecytonucleospora</taxon>
    </lineage>
</organism>
<comment type="caution">
    <text evidence="1">The sequence shown here is derived from an EMBL/GenBank/DDBJ whole genome shotgun (WGS) entry which is preliminary data.</text>
</comment>
<dbReference type="Proteomes" id="UP000192758">
    <property type="component" value="Unassembled WGS sequence"/>
</dbReference>
<dbReference type="EMBL" id="MNPJ01000005">
    <property type="protein sequence ID" value="OQS55642.1"/>
    <property type="molecule type" value="Genomic_DNA"/>
</dbReference>
<evidence type="ECO:0000313" key="2">
    <source>
        <dbReference type="Proteomes" id="UP000192758"/>
    </source>
</evidence>
<name>A0A1W0E8V3_9MICR</name>
<gene>
    <name evidence="1" type="ORF">EHP00_1482</name>
</gene>